<dbReference type="SMART" id="SM00382">
    <property type="entry name" value="AAA"/>
    <property type="match status" value="2"/>
</dbReference>
<dbReference type="PROSITE" id="PS50893">
    <property type="entry name" value="ABC_TRANSPORTER_2"/>
    <property type="match status" value="2"/>
</dbReference>
<keyword evidence="6" id="KW-0547">Nucleotide-binding</keyword>
<dbReference type="SUPFAM" id="SSF52540">
    <property type="entry name" value="P-loop containing nucleoside triphosphate hydrolases"/>
    <property type="match status" value="2"/>
</dbReference>
<dbReference type="InterPro" id="IPR017871">
    <property type="entry name" value="ABC_transporter-like_CS"/>
</dbReference>
<evidence type="ECO:0000256" key="8">
    <source>
        <dbReference type="ARBA" id="ARBA00022967"/>
    </source>
</evidence>
<dbReference type="PANTHER" id="PTHR43553:SF23">
    <property type="entry name" value="ABC TRANSPORTER ATP-BINDING COMPONENT"/>
    <property type="match status" value="1"/>
</dbReference>
<keyword evidence="3" id="KW-0813">Transport</keyword>
<keyword evidence="8" id="KW-1278">Translocase</keyword>
<feature type="domain" description="ABC transporter" evidence="11">
    <location>
        <begin position="4"/>
        <end position="242"/>
    </location>
</feature>
<comment type="function">
    <text evidence="10">Probably part of an ABC transporter complex. Responsible for energy coupling to the transport system.</text>
</comment>
<evidence type="ECO:0000259" key="11">
    <source>
        <dbReference type="PROSITE" id="PS50893"/>
    </source>
</evidence>
<dbReference type="InterPro" id="IPR003439">
    <property type="entry name" value="ABC_transporter-like_ATP-bd"/>
</dbReference>
<dbReference type="PANTHER" id="PTHR43553">
    <property type="entry name" value="HEAVY METAL TRANSPORTER"/>
    <property type="match status" value="1"/>
</dbReference>
<keyword evidence="4" id="KW-1003">Cell membrane</keyword>
<evidence type="ECO:0000256" key="2">
    <source>
        <dbReference type="ARBA" id="ARBA00005417"/>
    </source>
</evidence>
<organism evidence="12 13">
    <name type="scientific">Keratinibaculum paraultunense</name>
    <dbReference type="NCBI Taxonomy" id="1278232"/>
    <lineage>
        <taxon>Bacteria</taxon>
        <taxon>Bacillati</taxon>
        <taxon>Bacillota</taxon>
        <taxon>Tissierellia</taxon>
        <taxon>Tissierellales</taxon>
        <taxon>Tepidimicrobiaceae</taxon>
        <taxon>Keratinibaculum</taxon>
    </lineage>
</organism>
<proteinExistence type="inferred from homology"/>
<dbReference type="GO" id="GO:0042626">
    <property type="term" value="F:ATPase-coupled transmembrane transporter activity"/>
    <property type="evidence" value="ECO:0007669"/>
    <property type="project" value="TreeGrafter"/>
</dbReference>
<accession>A0A4R3L2J8</accession>
<keyword evidence="9" id="KW-0472">Membrane</keyword>
<dbReference type="EMBL" id="SMAE01000001">
    <property type="protein sequence ID" value="TCS91527.1"/>
    <property type="molecule type" value="Genomic_DNA"/>
</dbReference>
<evidence type="ECO:0000256" key="10">
    <source>
        <dbReference type="ARBA" id="ARBA00025157"/>
    </source>
</evidence>
<dbReference type="InterPro" id="IPR015856">
    <property type="entry name" value="ABC_transpr_CbiO/EcfA_su"/>
</dbReference>
<dbReference type="NCBIfam" id="NF010167">
    <property type="entry name" value="PRK13648.1"/>
    <property type="match status" value="2"/>
</dbReference>
<protein>
    <submittedName>
        <fullName evidence="12">Energy-coupling factor transport system ATP-binding protein</fullName>
    </submittedName>
</protein>
<dbReference type="OrthoDB" id="501320at2"/>
<evidence type="ECO:0000313" key="13">
    <source>
        <dbReference type="Proteomes" id="UP000294567"/>
    </source>
</evidence>
<comment type="subcellular location">
    <subcellularLocation>
        <location evidence="1">Cell membrane</location>
        <topology evidence="1">Peripheral membrane protein</topology>
    </subcellularLocation>
</comment>
<dbReference type="AlphaFoldDB" id="A0A4R3L2J8"/>
<comment type="similarity">
    <text evidence="2">Belongs to the ABC transporter superfamily.</text>
</comment>
<dbReference type="GO" id="GO:0016887">
    <property type="term" value="F:ATP hydrolysis activity"/>
    <property type="evidence" value="ECO:0007669"/>
    <property type="project" value="InterPro"/>
</dbReference>
<evidence type="ECO:0000313" key="12">
    <source>
        <dbReference type="EMBL" id="TCS91527.1"/>
    </source>
</evidence>
<reference evidence="12 13" key="1">
    <citation type="submission" date="2019-03" db="EMBL/GenBank/DDBJ databases">
        <title>Genomic Encyclopedia of Type Strains, Phase IV (KMG-IV): sequencing the most valuable type-strain genomes for metagenomic binning, comparative biology and taxonomic classification.</title>
        <authorList>
            <person name="Goeker M."/>
        </authorList>
    </citation>
    <scope>NUCLEOTIDE SEQUENCE [LARGE SCALE GENOMIC DNA]</scope>
    <source>
        <strain evidence="12 13">DSM 26752</strain>
    </source>
</reference>
<comment type="caution">
    <text evidence="12">The sequence shown here is derived from an EMBL/GenBank/DDBJ whole genome shotgun (WGS) entry which is preliminary data.</text>
</comment>
<dbReference type="PROSITE" id="PS00211">
    <property type="entry name" value="ABC_TRANSPORTER_1"/>
    <property type="match status" value="2"/>
</dbReference>
<dbReference type="CDD" id="cd03225">
    <property type="entry name" value="ABC_cobalt_CbiO_domain1"/>
    <property type="match status" value="2"/>
</dbReference>
<feature type="domain" description="ABC transporter" evidence="11">
    <location>
        <begin position="299"/>
        <end position="529"/>
    </location>
</feature>
<dbReference type="GO" id="GO:0005524">
    <property type="term" value="F:ATP binding"/>
    <property type="evidence" value="ECO:0007669"/>
    <property type="project" value="UniProtKB-KW"/>
</dbReference>
<dbReference type="Proteomes" id="UP000294567">
    <property type="component" value="Unassembled WGS sequence"/>
</dbReference>
<keyword evidence="13" id="KW-1185">Reference proteome</keyword>
<evidence type="ECO:0000256" key="4">
    <source>
        <dbReference type="ARBA" id="ARBA00022475"/>
    </source>
</evidence>
<dbReference type="InterPro" id="IPR003593">
    <property type="entry name" value="AAA+_ATPase"/>
</dbReference>
<keyword evidence="5" id="KW-0677">Repeat</keyword>
<dbReference type="RefSeq" id="WP_132025210.1">
    <property type="nucleotide sequence ID" value="NZ_CP068564.1"/>
</dbReference>
<evidence type="ECO:0000256" key="9">
    <source>
        <dbReference type="ARBA" id="ARBA00023136"/>
    </source>
</evidence>
<dbReference type="Gene3D" id="3.40.50.300">
    <property type="entry name" value="P-loop containing nucleotide triphosphate hydrolases"/>
    <property type="match status" value="2"/>
</dbReference>
<evidence type="ECO:0000256" key="6">
    <source>
        <dbReference type="ARBA" id="ARBA00022741"/>
    </source>
</evidence>
<dbReference type="GO" id="GO:0043190">
    <property type="term" value="C:ATP-binding cassette (ABC) transporter complex"/>
    <property type="evidence" value="ECO:0007669"/>
    <property type="project" value="TreeGrafter"/>
</dbReference>
<evidence type="ECO:0000256" key="3">
    <source>
        <dbReference type="ARBA" id="ARBA00022448"/>
    </source>
</evidence>
<evidence type="ECO:0000256" key="5">
    <source>
        <dbReference type="ARBA" id="ARBA00022737"/>
    </source>
</evidence>
<evidence type="ECO:0000256" key="7">
    <source>
        <dbReference type="ARBA" id="ARBA00022840"/>
    </source>
</evidence>
<evidence type="ECO:0000256" key="1">
    <source>
        <dbReference type="ARBA" id="ARBA00004202"/>
    </source>
</evidence>
<dbReference type="Pfam" id="PF00005">
    <property type="entry name" value="ABC_tran"/>
    <property type="match status" value="2"/>
</dbReference>
<gene>
    <name evidence="12" type="ORF">EDD65_10126</name>
</gene>
<dbReference type="InterPro" id="IPR027417">
    <property type="entry name" value="P-loop_NTPase"/>
</dbReference>
<keyword evidence="7 12" id="KW-0067">ATP-binding</keyword>
<dbReference type="InterPro" id="IPR050095">
    <property type="entry name" value="ECF_ABC_transporter_ATP-bd"/>
</dbReference>
<sequence length="550" mass="63138">MAQIELIEYSFKYPREDKSALDNINLSIDEGEFVLICGPSGCGKTTLLQQLKKEIIPEGKITGRALYEGVPIKDLDDFIAASNIGMVFQEPESQIVTDRVINELAFSMENLGFPLEKMGRRMGEMVHFFGIEDKLYEKIHNLSGGQKQVLNLASVLLLQPKVLLLDEPTSQLDPVSSKEFIQMVQNLNRDFSITVIITEHRLEELFHIVDRVVMLDEGQIKYDGKPKDVAKEIYDNNDEIFFNYLPSISKLYFKLDKEKDNVPLTIRDAKKWIKNISIDKEMQEKQKIEDKKNIKNTIINIKNISFRYERGKPLVLDKLSLEINQGEFLSILGGNGSGKSTLLKVVAGAYKPQYGKIYVNGKKLHNIDEDKRFRYIGYLDQNPMLYFLHDRVQDEIYDRAEKINAAEKDVQYIIDLFELNNILHRHPYDISGGEKQKVALAIVLLAKPKILLLDEPTKGIDPISKRNIGNLLINLKKSGITLVVATHDIEFAARFSDRCALLFDKDIRAVEEPNTFFSQNYFYTTSINRIIRDKIPNAIIWEDVVNHVYI</sequence>
<name>A0A4R3L2J8_9FIRM</name>